<accession>A0A653AJ82</accession>
<proteinExistence type="predicted"/>
<reference evidence="1" key="1">
    <citation type="submission" date="2018-07" db="EMBL/GenBank/DDBJ databases">
        <authorList>
            <consortium name="Genoscope - CEA"/>
            <person name="William W."/>
        </authorList>
    </citation>
    <scope>NUCLEOTIDE SEQUENCE</scope>
    <source>
        <strain evidence="1">IK1</strain>
    </source>
</reference>
<name>A0A653AJ82_UNCDX</name>
<evidence type="ECO:0000313" key="1">
    <source>
        <dbReference type="EMBL" id="VBB47836.1"/>
    </source>
</evidence>
<sequence>METRSFPSGDGFWADFGVNPHVCLCGDHQVASVQTLDFLDIWQTGTRPAGVGLRT</sequence>
<gene>
    <name evidence="1" type="ORF">TRIP_B50631</name>
</gene>
<organism evidence="1">
    <name type="scientific">Uncultured Desulfatiglans sp</name>
    <dbReference type="NCBI Taxonomy" id="1748965"/>
    <lineage>
        <taxon>Bacteria</taxon>
        <taxon>Pseudomonadati</taxon>
        <taxon>Thermodesulfobacteriota</taxon>
        <taxon>Desulfobacteria</taxon>
        <taxon>Desulfatiglandales</taxon>
        <taxon>Desulfatiglandaceae</taxon>
        <taxon>Desulfatiglans</taxon>
        <taxon>environmental samples</taxon>
    </lineage>
</organism>
<dbReference type="EMBL" id="UPXX01000032">
    <property type="protein sequence ID" value="VBB47836.1"/>
    <property type="molecule type" value="Genomic_DNA"/>
</dbReference>
<dbReference type="AlphaFoldDB" id="A0A653AJ82"/>
<protein>
    <submittedName>
        <fullName evidence="1">Uncharacterized protein</fullName>
    </submittedName>
</protein>